<evidence type="ECO:0000259" key="8">
    <source>
        <dbReference type="Pfam" id="PF02668"/>
    </source>
</evidence>
<reference evidence="10 12" key="2">
    <citation type="submission" date="2023-09" db="EMBL/GenBank/DDBJ databases">
        <title>Complete-Gapless Cercospora beticola genome.</title>
        <authorList>
            <person name="Wyatt N.A."/>
            <person name="Spanner R.E."/>
            <person name="Bolton M.D."/>
        </authorList>
    </citation>
    <scope>NUCLEOTIDE SEQUENCE [LARGE SCALE GENOMIC DNA]</scope>
    <source>
        <strain evidence="10">Cb09-40</strain>
    </source>
</reference>
<dbReference type="Gene3D" id="3.30.2020.30">
    <property type="match status" value="1"/>
</dbReference>
<dbReference type="OrthoDB" id="406634at2759"/>
<dbReference type="GO" id="GO:0005739">
    <property type="term" value="C:mitochondrion"/>
    <property type="evidence" value="ECO:0007669"/>
    <property type="project" value="TreeGrafter"/>
</dbReference>
<dbReference type="Proteomes" id="UP000230605">
    <property type="component" value="Chromosome 1"/>
</dbReference>
<dbReference type="InterPro" id="IPR003819">
    <property type="entry name" value="TauD/TfdA-like"/>
</dbReference>
<dbReference type="PANTHER" id="PTHR10696:SF25">
    <property type="entry name" value="OXIDOREDUCTASE AIM17-RELATED"/>
    <property type="match status" value="1"/>
</dbReference>
<evidence type="ECO:0000313" key="12">
    <source>
        <dbReference type="Proteomes" id="UP001302367"/>
    </source>
</evidence>
<dbReference type="Pfam" id="PF02668">
    <property type="entry name" value="TauD"/>
    <property type="match status" value="1"/>
</dbReference>
<feature type="compositionally biased region" description="Basic and acidic residues" evidence="7">
    <location>
        <begin position="67"/>
        <end position="93"/>
    </location>
</feature>
<dbReference type="EMBL" id="CP134184">
    <property type="protein sequence ID" value="WPA96292.1"/>
    <property type="molecule type" value="Genomic_DNA"/>
</dbReference>
<comment type="cofactor">
    <cofactor evidence="1">
        <name>Fe(2+)</name>
        <dbReference type="ChEBI" id="CHEBI:29033"/>
    </cofactor>
</comment>
<reference evidence="9 11" key="1">
    <citation type="submission" date="2015-10" db="EMBL/GenBank/DDBJ databases">
        <title>The cercosporin biosynthetic gene cluster was horizontally transferred to several fungal lineages and shown to be expanded in Cercospora beticola based on microsynteny with recipient genomes.</title>
        <authorList>
            <person name="De Jonge R."/>
            <person name="Ebert M.K."/>
            <person name="Suttle J.C."/>
            <person name="Jurick Ii W.M."/>
            <person name="Secor G.A."/>
            <person name="Thomma B.P."/>
            <person name="Van De Peer Y."/>
            <person name="Bolton M.D."/>
        </authorList>
    </citation>
    <scope>NUCLEOTIDE SEQUENCE [LARGE SCALE GENOMIC DNA]</scope>
    <source>
        <strain evidence="9 11">09-40</strain>
    </source>
</reference>
<dbReference type="InterPro" id="IPR042098">
    <property type="entry name" value="TauD-like_sf"/>
</dbReference>
<comment type="similarity">
    <text evidence="2">Belongs to the gamma-BBH/TMLD family.</text>
</comment>
<dbReference type="Gene3D" id="3.60.130.10">
    <property type="entry name" value="Clavaminate synthase-like"/>
    <property type="match status" value="1"/>
</dbReference>
<dbReference type="GO" id="GO:0051213">
    <property type="term" value="F:dioxygenase activity"/>
    <property type="evidence" value="ECO:0007669"/>
    <property type="project" value="UniProtKB-KW"/>
</dbReference>
<protein>
    <submittedName>
        <fullName evidence="9">Gamma-butyrobetaine dioxygenase</fullName>
    </submittedName>
</protein>
<keyword evidence="4 9" id="KW-0223">Dioxygenase</keyword>
<dbReference type="GO" id="GO:0046872">
    <property type="term" value="F:metal ion binding"/>
    <property type="evidence" value="ECO:0007669"/>
    <property type="project" value="UniProtKB-KW"/>
</dbReference>
<proteinExistence type="inferred from homology"/>
<feature type="domain" description="TauD/TfdA-like" evidence="8">
    <location>
        <begin position="207"/>
        <end position="502"/>
    </location>
</feature>
<keyword evidence="3" id="KW-0479">Metal-binding</keyword>
<dbReference type="PANTHER" id="PTHR10696">
    <property type="entry name" value="GAMMA-BUTYROBETAINE HYDROXYLASE-RELATED"/>
    <property type="match status" value="1"/>
</dbReference>
<dbReference type="AlphaFoldDB" id="A0A2G5I8G3"/>
<dbReference type="InterPro" id="IPR038492">
    <property type="entry name" value="GBBH-like_N_sf"/>
</dbReference>
<name>A0A2G5I8G3_CERBT</name>
<keyword evidence="5" id="KW-0560">Oxidoreductase</keyword>
<gene>
    <name evidence="9" type="ORF">CB0940_00864</name>
    <name evidence="10" type="ORF">RHO25_000898</name>
</gene>
<evidence type="ECO:0000256" key="1">
    <source>
        <dbReference type="ARBA" id="ARBA00001954"/>
    </source>
</evidence>
<organism evidence="9 11">
    <name type="scientific">Cercospora beticola</name>
    <name type="common">Sugarbeet leaf spot fungus</name>
    <dbReference type="NCBI Taxonomy" id="122368"/>
    <lineage>
        <taxon>Eukaryota</taxon>
        <taxon>Fungi</taxon>
        <taxon>Dikarya</taxon>
        <taxon>Ascomycota</taxon>
        <taxon>Pezizomycotina</taxon>
        <taxon>Dothideomycetes</taxon>
        <taxon>Dothideomycetidae</taxon>
        <taxon>Mycosphaerellales</taxon>
        <taxon>Mycosphaerellaceae</taxon>
        <taxon>Cercospora</taxon>
    </lineage>
</organism>
<dbReference type="InterPro" id="IPR050411">
    <property type="entry name" value="AlphaKG_dependent_hydroxylases"/>
</dbReference>
<evidence type="ECO:0000313" key="11">
    <source>
        <dbReference type="Proteomes" id="UP000230605"/>
    </source>
</evidence>
<evidence type="ECO:0000256" key="5">
    <source>
        <dbReference type="ARBA" id="ARBA00023002"/>
    </source>
</evidence>
<evidence type="ECO:0000313" key="9">
    <source>
        <dbReference type="EMBL" id="PIB01069.1"/>
    </source>
</evidence>
<evidence type="ECO:0000256" key="4">
    <source>
        <dbReference type="ARBA" id="ARBA00022964"/>
    </source>
</evidence>
<dbReference type="GO" id="GO:0045329">
    <property type="term" value="P:carnitine biosynthetic process"/>
    <property type="evidence" value="ECO:0007669"/>
    <property type="project" value="TreeGrafter"/>
</dbReference>
<accession>A0A2G5I8G3</accession>
<keyword evidence="12" id="KW-1185">Reference proteome</keyword>
<evidence type="ECO:0000256" key="7">
    <source>
        <dbReference type="SAM" id="MobiDB-lite"/>
    </source>
</evidence>
<feature type="region of interest" description="Disordered" evidence="7">
    <location>
        <begin position="38"/>
        <end position="96"/>
    </location>
</feature>
<feature type="compositionally biased region" description="Polar residues" evidence="7">
    <location>
        <begin position="41"/>
        <end position="52"/>
    </location>
</feature>
<evidence type="ECO:0000256" key="3">
    <source>
        <dbReference type="ARBA" id="ARBA00022723"/>
    </source>
</evidence>
<dbReference type="Proteomes" id="UP001302367">
    <property type="component" value="Chromosome 1"/>
</dbReference>
<dbReference type="SUPFAM" id="SSF51197">
    <property type="entry name" value="Clavaminate synthase-like"/>
    <property type="match status" value="1"/>
</dbReference>
<evidence type="ECO:0000256" key="6">
    <source>
        <dbReference type="ARBA" id="ARBA00023004"/>
    </source>
</evidence>
<dbReference type="EMBL" id="LKMD01000100">
    <property type="protein sequence ID" value="PIB01069.1"/>
    <property type="molecule type" value="Genomic_DNA"/>
</dbReference>
<evidence type="ECO:0000313" key="10">
    <source>
        <dbReference type="EMBL" id="WPA96292.1"/>
    </source>
</evidence>
<sequence>MTLPLFRQLVRTQRPSVSICWLSSASLRGFSTAPRIRQEHGTNSAKLSSGRNGNIFRTVKLGPPDSAENRPSIEYEKRQPKRKDQGRIQDRPDVPQGVRISLDGEDIHIVPVALRDLCSCPQCVDTSTKQKLFYTPDIPSTIEAKTVDQDPNSLKITWTNDVPGYDDQHVTEIPIDFLRRILTTGKPEVDPPVIPRSLWDAATFAKDTEDFAYDAYMSDDTVLLKAVKQLHSHGLLFLTNVPEDEESVVRLAERIGPLKTTFYGKTWDVRSVPDAKNVAYTAQNLGFHMDLMYMEQPPHLQLLHCIRSSSSGGASLFSDSFQTVQELAEKDYNSFDSLTNLDVQFHYDHPGDNYYHQTRTVIEQQPFRGRGKTFLNSWAAALRKRDLQPGITWLQELDLMDFVSSVAWSPPFQGPFRIRPDPRKGGDALPLAVAAETYAEHVRKWHKAASQFNALIHRESHIHERLMKPGECVIFDNRRVLHARRAFDVGDVGKERWLKGGYIDKDPYLSKLRILQQKYDV</sequence>
<evidence type="ECO:0000256" key="2">
    <source>
        <dbReference type="ARBA" id="ARBA00008654"/>
    </source>
</evidence>
<keyword evidence="6" id="KW-0408">Iron</keyword>